<dbReference type="SUPFAM" id="SSF52047">
    <property type="entry name" value="RNI-like"/>
    <property type="match status" value="1"/>
</dbReference>
<dbReference type="InterPro" id="IPR032675">
    <property type="entry name" value="LRR_dom_sf"/>
</dbReference>
<dbReference type="OMA" id="KTAHIIA"/>
<evidence type="ECO:0000313" key="2">
    <source>
        <dbReference type="EnsemblProtists" id="EKX49465"/>
    </source>
</evidence>
<evidence type="ECO:0000313" key="1">
    <source>
        <dbReference type="EMBL" id="EKX49465.1"/>
    </source>
</evidence>
<protein>
    <recommendedName>
        <fullName evidence="4">F-box domain-containing protein</fullName>
    </recommendedName>
</protein>
<dbReference type="AlphaFoldDB" id="L1JMP2"/>
<sequence length="317" mass="35900">MVCSADESERAEQDELSKDVLLIVFKRLPLDVLRHVLLVCRHWRVSALDPSLPAWHTLSPETFCMLVPEHHNHAIHNVERARHSHLASRPPCAKSRRCTELREADLRTVSHLDNEALMHVAKHCSRLSRLRIHDVMSLGSKITSVGLIHLTRICSNLTFLDISYTVCSDKALEYIGNLPELRSLHMQGCSRIKGQSLPYLLSQCTKLEEINLYRTSVTASIAAKHLSKAMRTRPLRVNMLNPDDLPSAVDLWCGMCSKRLYSRLQSYVTMQDPTSKALFHVCTNISPEWMNVVICGLVPIRYSCINRCHAACGGLMM</sequence>
<dbReference type="OrthoDB" id="2095648at2759"/>
<dbReference type="KEGG" id="gtt:GUITHDRAFT_104993"/>
<dbReference type="EMBL" id="JH992982">
    <property type="protein sequence ID" value="EKX49465.1"/>
    <property type="molecule type" value="Genomic_DNA"/>
</dbReference>
<reference evidence="2" key="3">
    <citation type="submission" date="2016-03" db="UniProtKB">
        <authorList>
            <consortium name="EnsemblProtists"/>
        </authorList>
    </citation>
    <scope>IDENTIFICATION</scope>
</reference>
<reference evidence="3" key="2">
    <citation type="submission" date="2012-11" db="EMBL/GenBank/DDBJ databases">
        <authorList>
            <person name="Kuo A."/>
            <person name="Curtis B.A."/>
            <person name="Tanifuji G."/>
            <person name="Burki F."/>
            <person name="Gruber A."/>
            <person name="Irimia M."/>
            <person name="Maruyama S."/>
            <person name="Arias M.C."/>
            <person name="Ball S.G."/>
            <person name="Gile G.H."/>
            <person name="Hirakawa Y."/>
            <person name="Hopkins J.F."/>
            <person name="Rensing S.A."/>
            <person name="Schmutz J."/>
            <person name="Symeonidi A."/>
            <person name="Elias M."/>
            <person name="Eveleigh R.J."/>
            <person name="Herman E.K."/>
            <person name="Klute M.J."/>
            <person name="Nakayama T."/>
            <person name="Obornik M."/>
            <person name="Reyes-Prieto A."/>
            <person name="Armbrust E.V."/>
            <person name="Aves S.J."/>
            <person name="Beiko R.G."/>
            <person name="Coutinho P."/>
            <person name="Dacks J.B."/>
            <person name="Durnford D.G."/>
            <person name="Fast N.M."/>
            <person name="Green B.R."/>
            <person name="Grisdale C."/>
            <person name="Hempe F."/>
            <person name="Henrissat B."/>
            <person name="Hoppner M.P."/>
            <person name="Ishida K.-I."/>
            <person name="Kim E."/>
            <person name="Koreny L."/>
            <person name="Kroth P.G."/>
            <person name="Liu Y."/>
            <person name="Malik S.-B."/>
            <person name="Maier U.G."/>
            <person name="McRose D."/>
            <person name="Mock T."/>
            <person name="Neilson J.A."/>
            <person name="Onodera N.T."/>
            <person name="Poole A.M."/>
            <person name="Pritham E.J."/>
            <person name="Richards T.A."/>
            <person name="Rocap G."/>
            <person name="Roy S.W."/>
            <person name="Sarai C."/>
            <person name="Schaack S."/>
            <person name="Shirato S."/>
            <person name="Slamovits C.H."/>
            <person name="Spencer D.F."/>
            <person name="Suzuki S."/>
            <person name="Worden A.Z."/>
            <person name="Zauner S."/>
            <person name="Barry K."/>
            <person name="Bell C."/>
            <person name="Bharti A.K."/>
            <person name="Crow J.A."/>
            <person name="Grimwood J."/>
            <person name="Kramer R."/>
            <person name="Lindquist E."/>
            <person name="Lucas S."/>
            <person name="Salamov A."/>
            <person name="McFadden G.I."/>
            <person name="Lane C.E."/>
            <person name="Keeling P.J."/>
            <person name="Gray M.W."/>
            <person name="Grigoriev I.V."/>
            <person name="Archibald J.M."/>
        </authorList>
    </citation>
    <scope>NUCLEOTIDE SEQUENCE</scope>
    <source>
        <strain evidence="3">CCMP2712</strain>
    </source>
</reference>
<proteinExistence type="predicted"/>
<dbReference type="RefSeq" id="XP_005836445.1">
    <property type="nucleotide sequence ID" value="XM_005836388.1"/>
</dbReference>
<dbReference type="InterPro" id="IPR036047">
    <property type="entry name" value="F-box-like_dom_sf"/>
</dbReference>
<accession>L1JMP2</accession>
<dbReference type="GO" id="GO:0031146">
    <property type="term" value="P:SCF-dependent proteasomal ubiquitin-dependent protein catabolic process"/>
    <property type="evidence" value="ECO:0007669"/>
    <property type="project" value="TreeGrafter"/>
</dbReference>
<gene>
    <name evidence="1" type="ORF">GUITHDRAFT_104993</name>
</gene>
<dbReference type="Proteomes" id="UP000011087">
    <property type="component" value="Unassembled WGS sequence"/>
</dbReference>
<dbReference type="Gene3D" id="3.80.10.10">
    <property type="entry name" value="Ribonuclease Inhibitor"/>
    <property type="match status" value="1"/>
</dbReference>
<keyword evidence="3" id="KW-1185">Reference proteome</keyword>
<dbReference type="PaxDb" id="55529-EKX49465"/>
<evidence type="ECO:0008006" key="4">
    <source>
        <dbReference type="Google" id="ProtNLM"/>
    </source>
</evidence>
<dbReference type="HOGENOM" id="CLU_878375_0_0_1"/>
<dbReference type="PANTHER" id="PTHR13318">
    <property type="entry name" value="PARTNER OF PAIRED, ISOFORM B-RELATED"/>
    <property type="match status" value="1"/>
</dbReference>
<dbReference type="STRING" id="905079.L1JMP2"/>
<dbReference type="EnsemblProtists" id="EKX49465">
    <property type="protein sequence ID" value="EKX49465"/>
    <property type="gene ID" value="GUITHDRAFT_104993"/>
</dbReference>
<dbReference type="GeneID" id="17305927"/>
<dbReference type="GO" id="GO:0019005">
    <property type="term" value="C:SCF ubiquitin ligase complex"/>
    <property type="evidence" value="ECO:0007669"/>
    <property type="project" value="TreeGrafter"/>
</dbReference>
<organism evidence="1">
    <name type="scientific">Guillardia theta (strain CCMP2712)</name>
    <name type="common">Cryptophyte</name>
    <dbReference type="NCBI Taxonomy" id="905079"/>
    <lineage>
        <taxon>Eukaryota</taxon>
        <taxon>Cryptophyceae</taxon>
        <taxon>Pyrenomonadales</taxon>
        <taxon>Geminigeraceae</taxon>
        <taxon>Guillardia</taxon>
    </lineage>
</organism>
<evidence type="ECO:0000313" key="3">
    <source>
        <dbReference type="Proteomes" id="UP000011087"/>
    </source>
</evidence>
<reference evidence="1 3" key="1">
    <citation type="journal article" date="2012" name="Nature">
        <title>Algal genomes reveal evolutionary mosaicism and the fate of nucleomorphs.</title>
        <authorList>
            <consortium name="DOE Joint Genome Institute"/>
            <person name="Curtis B.A."/>
            <person name="Tanifuji G."/>
            <person name="Burki F."/>
            <person name="Gruber A."/>
            <person name="Irimia M."/>
            <person name="Maruyama S."/>
            <person name="Arias M.C."/>
            <person name="Ball S.G."/>
            <person name="Gile G.H."/>
            <person name="Hirakawa Y."/>
            <person name="Hopkins J.F."/>
            <person name="Kuo A."/>
            <person name="Rensing S.A."/>
            <person name="Schmutz J."/>
            <person name="Symeonidi A."/>
            <person name="Elias M."/>
            <person name="Eveleigh R.J."/>
            <person name="Herman E.K."/>
            <person name="Klute M.J."/>
            <person name="Nakayama T."/>
            <person name="Obornik M."/>
            <person name="Reyes-Prieto A."/>
            <person name="Armbrust E.V."/>
            <person name="Aves S.J."/>
            <person name="Beiko R.G."/>
            <person name="Coutinho P."/>
            <person name="Dacks J.B."/>
            <person name="Durnford D.G."/>
            <person name="Fast N.M."/>
            <person name="Green B.R."/>
            <person name="Grisdale C.J."/>
            <person name="Hempel F."/>
            <person name="Henrissat B."/>
            <person name="Hoppner M.P."/>
            <person name="Ishida K."/>
            <person name="Kim E."/>
            <person name="Koreny L."/>
            <person name="Kroth P.G."/>
            <person name="Liu Y."/>
            <person name="Malik S.B."/>
            <person name="Maier U.G."/>
            <person name="McRose D."/>
            <person name="Mock T."/>
            <person name="Neilson J.A."/>
            <person name="Onodera N.T."/>
            <person name="Poole A.M."/>
            <person name="Pritham E.J."/>
            <person name="Richards T.A."/>
            <person name="Rocap G."/>
            <person name="Roy S.W."/>
            <person name="Sarai C."/>
            <person name="Schaack S."/>
            <person name="Shirato S."/>
            <person name="Slamovits C.H."/>
            <person name="Spencer D.F."/>
            <person name="Suzuki S."/>
            <person name="Worden A.Z."/>
            <person name="Zauner S."/>
            <person name="Barry K."/>
            <person name="Bell C."/>
            <person name="Bharti A.K."/>
            <person name="Crow J.A."/>
            <person name="Grimwood J."/>
            <person name="Kramer R."/>
            <person name="Lindquist E."/>
            <person name="Lucas S."/>
            <person name="Salamov A."/>
            <person name="McFadden G.I."/>
            <person name="Lane C.E."/>
            <person name="Keeling P.J."/>
            <person name="Gray M.W."/>
            <person name="Grigoriev I.V."/>
            <person name="Archibald J.M."/>
        </authorList>
    </citation>
    <scope>NUCLEOTIDE SEQUENCE</scope>
    <source>
        <strain evidence="1 3">CCMP2712</strain>
    </source>
</reference>
<dbReference type="Gene3D" id="1.20.1280.50">
    <property type="match status" value="1"/>
</dbReference>
<name>L1JMP2_GUITC</name>
<dbReference type="SUPFAM" id="SSF81383">
    <property type="entry name" value="F-box domain"/>
    <property type="match status" value="1"/>
</dbReference>